<dbReference type="Pfam" id="PF03564">
    <property type="entry name" value="DUF1759"/>
    <property type="match status" value="1"/>
</dbReference>
<dbReference type="InterPro" id="IPR005312">
    <property type="entry name" value="DUF1759"/>
</dbReference>
<dbReference type="STRING" id="70415.A0A5S6PZN8"/>
<protein>
    <submittedName>
        <fullName evidence="2">DUF1758 domain-containing protein</fullName>
    </submittedName>
</protein>
<reference evidence="2" key="1">
    <citation type="submission" date="2019-12" db="UniProtKB">
        <authorList>
            <consortium name="WormBaseParasite"/>
        </authorList>
    </citation>
    <scope>IDENTIFICATION</scope>
</reference>
<proteinExistence type="predicted"/>
<sequence length="568" mass="63796">MPSDAVRIAYLRRLLSPQVRDSIASYLHNPGLYQDALKDLRHRYGDRRLIAQYSLKALRGMEPLKREDLKELDRFSCELHGVICSLVNSGHEAEMISAGNLHDVVSKLTPRLREMWTEKARYLPCPVNLQSLDEWLCDFVLTKRSAAIFDEGPTPKPSANRYRKAAGVNLVIKDKEAYLKCAVCDGNHHLERCELFASMALDERLKVARKVKRCFICLKPGHQSRACNVQRSCTVSGCPRKHHRLLHGATFRQEDVARTLSTPSEQQMTRESLSVVQVGATIPDRAVLLSVVPITVHSGTASAKTLALLDSGSEASLITEGLAWKLGLAMRPTAVSLTTFKDRQPIPTRAVSFEVASIEGSYVLQVREAFTVAKLNLSYRRIMSSTARSTWSHVADLPLNDVNYSEVEVLLGIDNFEVHRQLEVRSPARHGEPYCIRGPLGWMLAGPVYGGRNNIVKTRQVNKINLSDADSRPVEVMLERFWSTESFGTKPNVKLRQLVEIENNESILKTSTRKLAERYEVGLLWNDPDSQLPNNRPQALGRLAALKRRLSADLKLEEAYRSAIDSLI</sequence>
<accession>A0A5S6PZN8</accession>
<evidence type="ECO:0000313" key="2">
    <source>
        <dbReference type="WBParaSite" id="TMUE_0000000192.1"/>
    </source>
</evidence>
<evidence type="ECO:0000313" key="1">
    <source>
        <dbReference type="Proteomes" id="UP000046395"/>
    </source>
</evidence>
<dbReference type="Proteomes" id="UP000046395">
    <property type="component" value="Unassembled WGS sequence"/>
</dbReference>
<dbReference type="PANTHER" id="PTHR47331">
    <property type="entry name" value="PHD-TYPE DOMAIN-CONTAINING PROTEIN"/>
    <property type="match status" value="1"/>
</dbReference>
<name>A0A5S6PZN8_TRIMR</name>
<dbReference type="AlphaFoldDB" id="A0A5S6PZN8"/>
<dbReference type="PANTHER" id="PTHR47331:SF1">
    <property type="entry name" value="GAG-LIKE PROTEIN"/>
    <property type="match status" value="1"/>
</dbReference>
<dbReference type="WBParaSite" id="TMUE_0000000192.1">
    <property type="protein sequence ID" value="TMUE_0000000192.1"/>
    <property type="gene ID" value="WBGene00296137"/>
</dbReference>
<organism evidence="1 2">
    <name type="scientific">Trichuris muris</name>
    <name type="common">Mouse whipworm</name>
    <dbReference type="NCBI Taxonomy" id="70415"/>
    <lineage>
        <taxon>Eukaryota</taxon>
        <taxon>Metazoa</taxon>
        <taxon>Ecdysozoa</taxon>
        <taxon>Nematoda</taxon>
        <taxon>Enoplea</taxon>
        <taxon>Dorylaimia</taxon>
        <taxon>Trichinellida</taxon>
        <taxon>Trichuridae</taxon>
        <taxon>Trichuris</taxon>
    </lineage>
</organism>
<keyword evidence="1" id="KW-1185">Reference proteome</keyword>